<evidence type="ECO:0000256" key="7">
    <source>
        <dbReference type="ARBA" id="ARBA00022605"/>
    </source>
</evidence>
<protein>
    <recommendedName>
        <fullName evidence="10">3-isopropylmalate dehydratase small subunit</fullName>
        <ecNumber evidence="10">4.2.1.33</ecNumber>
    </recommendedName>
    <alternativeName>
        <fullName evidence="10">Alpha-IPM isomerase</fullName>
        <shortName evidence="10">IPMI</shortName>
    </alternativeName>
    <alternativeName>
        <fullName evidence="10">Isopropylmalate isomerase</fullName>
    </alternativeName>
</protein>
<dbReference type="GO" id="GO:0003861">
    <property type="term" value="F:3-isopropylmalate dehydratase activity"/>
    <property type="evidence" value="ECO:0007669"/>
    <property type="project" value="UniProtKB-EC"/>
</dbReference>
<dbReference type="PANTHER" id="PTHR43345">
    <property type="entry name" value="3-ISOPROPYLMALATE DEHYDRATASE SMALL SUBUNIT 2-RELATED-RELATED"/>
    <property type="match status" value="1"/>
</dbReference>
<dbReference type="EC" id="4.2.1.33" evidence="10"/>
<evidence type="ECO:0000256" key="10">
    <source>
        <dbReference type="HAMAP-Rule" id="MF_01031"/>
    </source>
</evidence>
<evidence type="ECO:0000256" key="5">
    <source>
        <dbReference type="ARBA" id="ARBA00011271"/>
    </source>
</evidence>
<keyword evidence="7 10" id="KW-0028">Amino-acid biosynthesis</keyword>
<comment type="pathway">
    <text evidence="3 10">Amino-acid biosynthesis; L-leucine biosynthesis; L-leucine from 3-methyl-2-oxobutanoate: step 2/4.</text>
</comment>
<dbReference type="CDD" id="cd01577">
    <property type="entry name" value="IPMI_Swivel"/>
    <property type="match status" value="1"/>
</dbReference>
<evidence type="ECO:0000256" key="4">
    <source>
        <dbReference type="ARBA" id="ARBA00009845"/>
    </source>
</evidence>
<dbReference type="HAMAP" id="MF_01031">
    <property type="entry name" value="LeuD_type1"/>
    <property type="match status" value="1"/>
</dbReference>
<dbReference type="InterPro" id="IPR015928">
    <property type="entry name" value="Aconitase/3IPM_dehydase_swvl"/>
</dbReference>
<comment type="function">
    <text evidence="2 10">Catalyzes the isomerization between 2-isopropylmalate and 3-isopropylmalate, via the formation of 2-isopropylmaleate.</text>
</comment>
<evidence type="ECO:0000256" key="2">
    <source>
        <dbReference type="ARBA" id="ARBA00002695"/>
    </source>
</evidence>
<dbReference type="SUPFAM" id="SSF52016">
    <property type="entry name" value="LeuD/IlvD-like"/>
    <property type="match status" value="1"/>
</dbReference>
<evidence type="ECO:0000256" key="3">
    <source>
        <dbReference type="ARBA" id="ARBA00004729"/>
    </source>
</evidence>
<gene>
    <name evidence="10" type="primary">leuD</name>
    <name evidence="12" type="ORF">J2S77_000103</name>
</gene>
<keyword evidence="13" id="KW-1185">Reference proteome</keyword>
<proteinExistence type="inferred from homology"/>
<dbReference type="GO" id="GO:0047508">
    <property type="term" value="F:(R)-2-methylmalate dehydratase activity"/>
    <property type="evidence" value="ECO:0007669"/>
    <property type="project" value="UniProtKB-EC"/>
</dbReference>
<dbReference type="PANTHER" id="PTHR43345:SF5">
    <property type="entry name" value="3-ISOPROPYLMALATE DEHYDRATASE SMALL SUBUNIT"/>
    <property type="match status" value="1"/>
</dbReference>
<evidence type="ECO:0000313" key="12">
    <source>
        <dbReference type="EMBL" id="MDQ0158153.1"/>
    </source>
</evidence>
<comment type="similarity">
    <text evidence="4 10">Belongs to the LeuD family. LeuD type 1 subfamily.</text>
</comment>
<keyword evidence="8 10" id="KW-0456">Lyase</keyword>
<dbReference type="Gene3D" id="3.20.19.10">
    <property type="entry name" value="Aconitase, domain 4"/>
    <property type="match status" value="1"/>
</dbReference>
<dbReference type="NCBIfam" id="TIGR00171">
    <property type="entry name" value="leuD"/>
    <property type="match status" value="1"/>
</dbReference>
<evidence type="ECO:0000256" key="8">
    <source>
        <dbReference type="ARBA" id="ARBA00023239"/>
    </source>
</evidence>
<organism evidence="12 13">
    <name type="scientific">Alkalibacillus salilacus</name>
    <dbReference type="NCBI Taxonomy" id="284582"/>
    <lineage>
        <taxon>Bacteria</taxon>
        <taxon>Bacillati</taxon>
        <taxon>Bacillota</taxon>
        <taxon>Bacilli</taxon>
        <taxon>Bacillales</taxon>
        <taxon>Bacillaceae</taxon>
        <taxon>Alkalibacillus</taxon>
    </lineage>
</organism>
<evidence type="ECO:0000256" key="6">
    <source>
        <dbReference type="ARBA" id="ARBA00022430"/>
    </source>
</evidence>
<evidence type="ECO:0000256" key="9">
    <source>
        <dbReference type="ARBA" id="ARBA00023304"/>
    </source>
</evidence>
<comment type="subunit">
    <text evidence="5 10">Heterodimer of LeuC and LeuD.</text>
</comment>
<dbReference type="InterPro" id="IPR000573">
    <property type="entry name" value="AconitaseA/IPMdHydase_ssu_swvl"/>
</dbReference>
<comment type="caution">
    <text evidence="12">The sequence shown here is derived from an EMBL/GenBank/DDBJ whole genome shotgun (WGS) entry which is preliminary data.</text>
</comment>
<keyword evidence="6 10" id="KW-0432">Leucine biosynthesis</keyword>
<evidence type="ECO:0000259" key="11">
    <source>
        <dbReference type="Pfam" id="PF00694"/>
    </source>
</evidence>
<dbReference type="InterPro" id="IPR050075">
    <property type="entry name" value="LeuD"/>
</dbReference>
<dbReference type="Proteomes" id="UP001224359">
    <property type="component" value="Unassembled WGS sequence"/>
</dbReference>
<dbReference type="NCBIfam" id="NF002458">
    <property type="entry name" value="PRK01641.1"/>
    <property type="match status" value="1"/>
</dbReference>
<sequence length="202" mass="23243">MQPFSRFSGQTISINQTDIDTDIIIPAEFLKRIERSGFGKYMMYYWRYDSDGKVKEDFPLNQEAYENVSILVTGDNFGCGSSRENAVWALHDYGFQVIIAPSFADIFKNNCSNNGLLTIELDHETIDLLHAKSKAKPPYHLEVDIEKQVVFDHDGFEATFNIDPKVKYKLLHGLDDIDLTLLMEDKINEYESERPIYLNPST</sequence>
<feature type="domain" description="Aconitase A/isopropylmalate dehydratase small subunit swivel" evidence="11">
    <location>
        <begin position="1"/>
        <end position="123"/>
    </location>
</feature>
<dbReference type="InterPro" id="IPR033940">
    <property type="entry name" value="IPMI_Swivel"/>
</dbReference>
<comment type="catalytic activity">
    <reaction evidence="1 10">
        <text>(2R,3S)-3-isopropylmalate = (2S)-2-isopropylmalate</text>
        <dbReference type="Rhea" id="RHEA:32287"/>
        <dbReference type="ChEBI" id="CHEBI:1178"/>
        <dbReference type="ChEBI" id="CHEBI:35121"/>
        <dbReference type="EC" id="4.2.1.33"/>
    </reaction>
</comment>
<reference evidence="12 13" key="1">
    <citation type="submission" date="2023-07" db="EMBL/GenBank/DDBJ databases">
        <title>Genomic Encyclopedia of Type Strains, Phase IV (KMG-IV): sequencing the most valuable type-strain genomes for metagenomic binning, comparative biology and taxonomic classification.</title>
        <authorList>
            <person name="Goeker M."/>
        </authorList>
    </citation>
    <scope>NUCLEOTIDE SEQUENCE [LARGE SCALE GENOMIC DNA]</scope>
    <source>
        <strain evidence="12 13">DSM 16460</strain>
    </source>
</reference>
<evidence type="ECO:0000256" key="1">
    <source>
        <dbReference type="ARBA" id="ARBA00000491"/>
    </source>
</evidence>
<evidence type="ECO:0000313" key="13">
    <source>
        <dbReference type="Proteomes" id="UP001224359"/>
    </source>
</evidence>
<accession>A0ABT9VB33</accession>
<dbReference type="RefSeq" id="WP_306973640.1">
    <property type="nucleotide sequence ID" value="NZ_JAUSTQ010000001.1"/>
</dbReference>
<dbReference type="InterPro" id="IPR004431">
    <property type="entry name" value="3-IsopropMal_deHydase_ssu"/>
</dbReference>
<keyword evidence="9 10" id="KW-0100">Branched-chain amino acid biosynthesis</keyword>
<name>A0ABT9VB33_9BACI</name>
<dbReference type="Pfam" id="PF00694">
    <property type="entry name" value="Aconitase_C"/>
    <property type="match status" value="1"/>
</dbReference>
<dbReference type="EMBL" id="JAUSTQ010000001">
    <property type="protein sequence ID" value="MDQ0158153.1"/>
    <property type="molecule type" value="Genomic_DNA"/>
</dbReference>